<evidence type="ECO:0000313" key="2">
    <source>
        <dbReference type="Proteomes" id="UP000007947"/>
    </source>
</evidence>
<protein>
    <submittedName>
        <fullName evidence="1">Uncharacterized protein</fullName>
    </submittedName>
</protein>
<sequence length="69" mass="7531">MALVCPLHAITATTVLRACQRCTVDGATGARLRLGPGLFVEDGRVQALIPARSLREIADQHQCGFWNQR</sequence>
<organism evidence="1 2">
    <name type="scientific">Microlunatus phosphovorus (strain ATCC 700054 / DSM 10555 / JCM 9379 / NBRC 101784 / NCIMB 13414 / VKM Ac-1990 / NM-1)</name>
    <dbReference type="NCBI Taxonomy" id="1032480"/>
    <lineage>
        <taxon>Bacteria</taxon>
        <taxon>Bacillati</taxon>
        <taxon>Actinomycetota</taxon>
        <taxon>Actinomycetes</taxon>
        <taxon>Propionibacteriales</taxon>
        <taxon>Propionibacteriaceae</taxon>
        <taxon>Microlunatus</taxon>
    </lineage>
</organism>
<proteinExistence type="predicted"/>
<keyword evidence="2" id="KW-1185">Reference proteome</keyword>
<dbReference type="KEGG" id="mph:MLP_10260"/>
<dbReference type="HOGENOM" id="CLU_2771283_0_0_11"/>
<evidence type="ECO:0000313" key="1">
    <source>
        <dbReference type="EMBL" id="BAK34040.1"/>
    </source>
</evidence>
<dbReference type="Proteomes" id="UP000007947">
    <property type="component" value="Chromosome"/>
</dbReference>
<gene>
    <name evidence="1" type="ordered locus">MLP_10260</name>
</gene>
<reference evidence="1 2" key="1">
    <citation type="submission" date="2011-05" db="EMBL/GenBank/DDBJ databases">
        <title>Whole genome sequence of Microlunatus phosphovorus NM-1.</title>
        <authorList>
            <person name="Hosoyama A."/>
            <person name="Sasaki K."/>
            <person name="Harada T."/>
            <person name="Igarashi R."/>
            <person name="Kawakoshi A."/>
            <person name="Sasagawa M."/>
            <person name="Fukada J."/>
            <person name="Nakamura S."/>
            <person name="Katano Y."/>
            <person name="Hanada S."/>
            <person name="Kamagata Y."/>
            <person name="Nakamura N."/>
            <person name="Yamazaki S."/>
            <person name="Fujita N."/>
        </authorList>
    </citation>
    <scope>NUCLEOTIDE SEQUENCE [LARGE SCALE GENOMIC DNA]</scope>
    <source>
        <strain evidence="2">ATCC 700054 / DSM 10555 / JCM 9379 / NBRC 101784 / NCIMB 13414 / VKM Ac-1990 / NM-1</strain>
    </source>
</reference>
<name>F5XMW7_MICPN</name>
<dbReference type="STRING" id="1032480.MLP_10260"/>
<accession>F5XMW7</accession>
<dbReference type="AlphaFoldDB" id="F5XMW7"/>
<dbReference type="EMBL" id="AP012204">
    <property type="protein sequence ID" value="BAK34040.1"/>
    <property type="molecule type" value="Genomic_DNA"/>
</dbReference>